<comment type="subcellular location">
    <subcellularLocation>
        <location evidence="1">Membrane</location>
    </subcellularLocation>
</comment>
<evidence type="ECO:0000313" key="17">
    <source>
        <dbReference type="RefSeq" id="XP_071918415.1"/>
    </source>
</evidence>
<dbReference type="Pfam" id="PF08263">
    <property type="entry name" value="LRRNT_2"/>
    <property type="match status" value="1"/>
</dbReference>
<dbReference type="Gene3D" id="1.10.510.10">
    <property type="entry name" value="Transferase(Phosphotransferase) domain 1"/>
    <property type="match status" value="1"/>
</dbReference>
<evidence type="ECO:0000256" key="13">
    <source>
        <dbReference type="PROSITE-ProRule" id="PRU10141"/>
    </source>
</evidence>
<dbReference type="PROSITE" id="PS00107">
    <property type="entry name" value="PROTEIN_KINASE_ATP"/>
    <property type="match status" value="1"/>
</dbReference>
<keyword evidence="3" id="KW-0433">Leucine-rich repeat</keyword>
<evidence type="ECO:0000256" key="9">
    <source>
        <dbReference type="ARBA" id="ARBA00022840"/>
    </source>
</evidence>
<name>A0ABM4VFW0_COFAR</name>
<comment type="similarity">
    <text evidence="2">Belongs to the protein kinase superfamily. Ser/Thr protein kinase family.</text>
</comment>
<dbReference type="SMART" id="SM00369">
    <property type="entry name" value="LRR_TYP"/>
    <property type="match status" value="14"/>
</dbReference>
<feature type="binding site" evidence="13">
    <location>
        <position position="926"/>
    </location>
    <ligand>
        <name>ATP</name>
        <dbReference type="ChEBI" id="CHEBI:30616"/>
    </ligand>
</feature>
<evidence type="ECO:0000313" key="16">
    <source>
        <dbReference type="Proteomes" id="UP001652660"/>
    </source>
</evidence>
<dbReference type="Pfam" id="PF00560">
    <property type="entry name" value="LRR_1"/>
    <property type="match status" value="4"/>
</dbReference>
<keyword evidence="5 14" id="KW-0812">Transmembrane</keyword>
<evidence type="ECO:0000256" key="12">
    <source>
        <dbReference type="ARBA" id="ARBA00023180"/>
    </source>
</evidence>
<sequence length="1187" mass="130782">MESLFYCYPLALVLMQCCFIFVTSTAIMIRTDVATDRSALLALKAHITSDPHQFLSKNWSSNAAAASSVCDWIGVECGSRHLRVTALNISSMGLAGTVPPEVGNLSFLVSLDMGSNYFHGNLPQELSRLRRLKFISLSSNNFTGAIPMWFGHFSELQVLALYNNDFTGLIPSSISNLSKLEHLDFGRNSLRGQIPEQIGNLQSLKFLNLESNQLTGSIPLSIFNISTMENVGFTFNNLSGTLPVDLCRHLPHLRGIHLSFNQIHGQIPSSLSQCSQLEILSLTGNNFSGSIPKEIGNLEMLEGLYLGTNNLQGVIPREIGNLRNLKEFGIERNQITGSIPREIGNLTELTLIEFAHNFLTGTSLHLISDISKIMFHDILNLLFPGSLRIYTCHFHLHYLIGVIPEEMSNLHKLEALYLIFNELNGSIPVGIFNLSTLSVISLGFNHLTGNLPSNIGNQWPNLEKFHLNGNNIGGLIPASIVNCSKLTILSLSSNRFTGSIPNSIGNLELLESLFLSENNLTSDPTSLELEFLTSLTKCKNLKTLELAENPLNGVLPASIGNLSTSLQYFKARASNIKGPIPREIGNLSSLLLISLEDNQLTGDIPRTVQDLQSLQVLSLMRNKLGGSLDNFCKMHSLAELYLSQNQIPGIIPDCFGNMTSLRNLYLRSNLLTSTIPRSLWKLRDLLVLVLASNSLIGSLPLEVGNLKAAINIDMSMNQISGEIPLTMGDLQNLQNLSLADNQLQGSIPESFGNLFSLTSLDLSTNGLSGLIPKSLDKLQSLKVLNLSSNHLTGEIPSAGPFRNFTSESFISNDALCGDPKFDVPPCQTNPQHGSKLKRVLLITLCLLGIAIVVVLALAVVFIRFQRKKKVPSATDFFPGVTRKERVSYYELLQATNGYGESNLIGSGSFGSVYKATLGDGRSVAVKVFNLQLEGAEKSFDVECDALCNLRHRNLVKVISSCSKHDFKALVLEYMCNGNLEKWLHSPNHFLNVFQRLDIMIDVASALQYLHHEYSTPVIHCDLKPSNVLIDEDMVAHASDFGVAKFLGKEESTALTKTLATIGYMAPEYGLEGLVSTACDVYSYGILLMEVFTARRPSDEMFDGNINLKSWVKDSMPNATVQVIDAKLLNPNEERYAEKLECLSLIMRLALNCVPESPKERLSMKAVVDTLQKIKLRYPECHVMDVNK</sequence>
<dbReference type="InterPro" id="IPR050647">
    <property type="entry name" value="Plant_LRR-RLKs"/>
</dbReference>
<evidence type="ECO:0000256" key="10">
    <source>
        <dbReference type="ARBA" id="ARBA00022989"/>
    </source>
</evidence>
<protein>
    <submittedName>
        <fullName evidence="17">Uncharacterized protein isoform X1</fullName>
    </submittedName>
</protein>
<dbReference type="InterPro" id="IPR001611">
    <property type="entry name" value="Leu-rich_rpt"/>
</dbReference>
<dbReference type="PRINTS" id="PR00019">
    <property type="entry name" value="LEURICHRPT"/>
</dbReference>
<evidence type="ECO:0000256" key="6">
    <source>
        <dbReference type="ARBA" id="ARBA00022737"/>
    </source>
</evidence>
<dbReference type="InterPro" id="IPR017441">
    <property type="entry name" value="Protein_kinase_ATP_BS"/>
</dbReference>
<dbReference type="Proteomes" id="UP001652660">
    <property type="component" value="Chromosome 8c"/>
</dbReference>
<dbReference type="GeneID" id="113706150"/>
<proteinExistence type="inferred from homology"/>
<dbReference type="SUPFAM" id="SSF52047">
    <property type="entry name" value="RNI-like"/>
    <property type="match status" value="1"/>
</dbReference>
<evidence type="ECO:0000256" key="5">
    <source>
        <dbReference type="ARBA" id="ARBA00022692"/>
    </source>
</evidence>
<keyword evidence="7 13" id="KW-0547">Nucleotide-binding</keyword>
<evidence type="ECO:0000256" key="7">
    <source>
        <dbReference type="ARBA" id="ARBA00022741"/>
    </source>
</evidence>
<keyword evidence="11 14" id="KW-0472">Membrane</keyword>
<dbReference type="InterPro" id="IPR003591">
    <property type="entry name" value="Leu-rich_rpt_typical-subtyp"/>
</dbReference>
<dbReference type="Gene3D" id="3.80.10.10">
    <property type="entry name" value="Ribonuclease Inhibitor"/>
    <property type="match status" value="4"/>
</dbReference>
<dbReference type="InterPro" id="IPR013210">
    <property type="entry name" value="LRR_N_plant-typ"/>
</dbReference>
<dbReference type="InterPro" id="IPR032675">
    <property type="entry name" value="LRR_dom_sf"/>
</dbReference>
<evidence type="ECO:0000256" key="8">
    <source>
        <dbReference type="ARBA" id="ARBA00022777"/>
    </source>
</evidence>
<dbReference type="SUPFAM" id="SSF52058">
    <property type="entry name" value="L domain-like"/>
    <property type="match status" value="1"/>
</dbReference>
<dbReference type="SMART" id="SM00365">
    <property type="entry name" value="LRR_SD22"/>
    <property type="match status" value="8"/>
</dbReference>
<evidence type="ECO:0000256" key="2">
    <source>
        <dbReference type="ARBA" id="ARBA00008684"/>
    </source>
</evidence>
<dbReference type="Gene3D" id="3.30.200.20">
    <property type="entry name" value="Phosphorylase Kinase, domain 1"/>
    <property type="match status" value="1"/>
</dbReference>
<keyword evidence="16" id="KW-1185">Reference proteome</keyword>
<dbReference type="PROSITE" id="PS50011">
    <property type="entry name" value="PROTEIN_KINASE_DOM"/>
    <property type="match status" value="1"/>
</dbReference>
<gene>
    <name evidence="17" type="primary">LOC113706150</name>
</gene>
<accession>A0ABM4VFW0</accession>
<keyword evidence="8" id="KW-0418">Kinase</keyword>
<evidence type="ECO:0000256" key="14">
    <source>
        <dbReference type="SAM" id="Phobius"/>
    </source>
</evidence>
<evidence type="ECO:0000256" key="11">
    <source>
        <dbReference type="ARBA" id="ARBA00023136"/>
    </source>
</evidence>
<keyword evidence="9 13" id="KW-0067">ATP-binding</keyword>
<evidence type="ECO:0000259" key="15">
    <source>
        <dbReference type="PROSITE" id="PS50011"/>
    </source>
</evidence>
<dbReference type="PANTHER" id="PTHR48056">
    <property type="entry name" value="LRR RECEPTOR-LIKE SERINE/THREONINE-PROTEIN KINASE-RELATED"/>
    <property type="match status" value="1"/>
</dbReference>
<feature type="transmembrane region" description="Helical" evidence="14">
    <location>
        <begin position="7"/>
        <end position="29"/>
    </location>
</feature>
<feature type="domain" description="Protein kinase" evidence="15">
    <location>
        <begin position="898"/>
        <end position="1173"/>
    </location>
</feature>
<dbReference type="Pfam" id="PF13855">
    <property type="entry name" value="LRR_8"/>
    <property type="match status" value="4"/>
</dbReference>
<reference evidence="17" key="1">
    <citation type="submission" date="2025-08" db="UniProtKB">
        <authorList>
            <consortium name="RefSeq"/>
        </authorList>
    </citation>
    <scope>IDENTIFICATION</scope>
    <source>
        <tissue evidence="17">Leaves</tissue>
    </source>
</reference>
<dbReference type="PROSITE" id="PS00108">
    <property type="entry name" value="PROTEIN_KINASE_ST"/>
    <property type="match status" value="1"/>
</dbReference>
<dbReference type="PANTHER" id="PTHR48056:SF73">
    <property type="entry name" value="LRR RECEPTOR-LIKE SERINE_THREONINE-PROTEIN KINASE EFR"/>
    <property type="match status" value="1"/>
</dbReference>
<keyword evidence="6" id="KW-0677">Repeat</keyword>
<dbReference type="InterPro" id="IPR000719">
    <property type="entry name" value="Prot_kinase_dom"/>
</dbReference>
<evidence type="ECO:0000256" key="3">
    <source>
        <dbReference type="ARBA" id="ARBA00022614"/>
    </source>
</evidence>
<dbReference type="SMART" id="SM00220">
    <property type="entry name" value="S_TKc"/>
    <property type="match status" value="1"/>
</dbReference>
<keyword evidence="4" id="KW-0808">Transferase</keyword>
<keyword evidence="10 14" id="KW-1133">Transmembrane helix</keyword>
<organism evidence="16 17">
    <name type="scientific">Coffea arabica</name>
    <name type="common">Arabian coffee</name>
    <dbReference type="NCBI Taxonomy" id="13443"/>
    <lineage>
        <taxon>Eukaryota</taxon>
        <taxon>Viridiplantae</taxon>
        <taxon>Streptophyta</taxon>
        <taxon>Embryophyta</taxon>
        <taxon>Tracheophyta</taxon>
        <taxon>Spermatophyta</taxon>
        <taxon>Magnoliopsida</taxon>
        <taxon>eudicotyledons</taxon>
        <taxon>Gunneridae</taxon>
        <taxon>Pentapetalae</taxon>
        <taxon>asterids</taxon>
        <taxon>lamiids</taxon>
        <taxon>Gentianales</taxon>
        <taxon>Rubiaceae</taxon>
        <taxon>Ixoroideae</taxon>
        <taxon>Gardenieae complex</taxon>
        <taxon>Bertiereae - Coffeeae clade</taxon>
        <taxon>Coffeeae</taxon>
        <taxon>Coffea</taxon>
    </lineage>
</organism>
<dbReference type="RefSeq" id="XP_071918415.1">
    <property type="nucleotide sequence ID" value="XM_072062314.1"/>
</dbReference>
<feature type="transmembrane region" description="Helical" evidence="14">
    <location>
        <begin position="839"/>
        <end position="862"/>
    </location>
</feature>
<dbReference type="InterPro" id="IPR011009">
    <property type="entry name" value="Kinase-like_dom_sf"/>
</dbReference>
<dbReference type="Pfam" id="PF00069">
    <property type="entry name" value="Pkinase"/>
    <property type="match status" value="1"/>
</dbReference>
<dbReference type="SUPFAM" id="SSF56112">
    <property type="entry name" value="Protein kinase-like (PK-like)"/>
    <property type="match status" value="1"/>
</dbReference>
<dbReference type="InterPro" id="IPR008271">
    <property type="entry name" value="Ser/Thr_kinase_AS"/>
</dbReference>
<keyword evidence="12" id="KW-0325">Glycoprotein</keyword>
<evidence type="ECO:0000256" key="4">
    <source>
        <dbReference type="ARBA" id="ARBA00022679"/>
    </source>
</evidence>
<evidence type="ECO:0000256" key="1">
    <source>
        <dbReference type="ARBA" id="ARBA00004370"/>
    </source>
</evidence>